<keyword evidence="3" id="KW-1185">Reference proteome</keyword>
<sequence length="399" mass="44896">MTQSTRSLRGSHASAHGQKSAIPERVPVRQHETTESRKRNHVESEDELTGSAKHPKTQTCSDTGVENWETVFIGIASRLDPEAVRTLLDTSRSKIKQQRSKIARLVALIQQERDVHQGFETHQKEKYAALEKDFRAHKNKMASILTANIEAFGPKVSDDTIVGEWKQLYYKVQNIVCSYLTSTSPPGASADCMFLRDIISRRQLWLIICFYCFSGRTEHWYGRIGQSLARRIDQIDPCAPPSCQYLKMISNMKSAFDPNIKEDGRLNEDFEQNQAITDAMNCFKDDIPHGQKEVFKRDIGEIIKQAANLHFAMMRSKAIFVVQGAGNDGGGDDCEYDPETMIPLQDGIDTTSSSYAVELNESPGVWKIGNADGENFDRVMVLCKSVVVVKEKKVTVLVE</sequence>
<comment type="caution">
    <text evidence="2">The sequence shown here is derived from an EMBL/GenBank/DDBJ whole genome shotgun (WGS) entry which is preliminary data.</text>
</comment>
<dbReference type="Proteomes" id="UP000005426">
    <property type="component" value="Unassembled WGS sequence"/>
</dbReference>
<dbReference type="OMA" id="HEENCRI"/>
<dbReference type="KEGG" id="tatv:25780432"/>
<dbReference type="HOGENOM" id="CLU_790023_0_0_1"/>
<accession>G9P825</accession>
<name>G9P825_HYPAI</name>
<evidence type="ECO:0000313" key="2">
    <source>
        <dbReference type="EMBL" id="EHK40874.1"/>
    </source>
</evidence>
<reference evidence="2 3" key="1">
    <citation type="journal article" date="2011" name="Genome Biol.">
        <title>Comparative genome sequence analysis underscores mycoparasitism as the ancestral life style of Trichoderma.</title>
        <authorList>
            <person name="Kubicek C.P."/>
            <person name="Herrera-Estrella A."/>
            <person name="Seidl-Seiboth V."/>
            <person name="Martinez D.A."/>
            <person name="Druzhinina I.S."/>
            <person name="Thon M."/>
            <person name="Zeilinger S."/>
            <person name="Casas-Flores S."/>
            <person name="Horwitz B.A."/>
            <person name="Mukherjee P.K."/>
            <person name="Mukherjee M."/>
            <person name="Kredics L."/>
            <person name="Alcaraz L.D."/>
            <person name="Aerts A."/>
            <person name="Antal Z."/>
            <person name="Atanasova L."/>
            <person name="Cervantes-Badillo M.G."/>
            <person name="Challacombe J."/>
            <person name="Chertkov O."/>
            <person name="McCluskey K."/>
            <person name="Coulpier F."/>
            <person name="Deshpande N."/>
            <person name="von Doehren H."/>
            <person name="Ebbole D.J."/>
            <person name="Esquivel-Naranjo E.U."/>
            <person name="Fekete E."/>
            <person name="Flipphi M."/>
            <person name="Glaser F."/>
            <person name="Gomez-Rodriguez E.Y."/>
            <person name="Gruber S."/>
            <person name="Han C."/>
            <person name="Henrissat B."/>
            <person name="Hermosa R."/>
            <person name="Hernandez-Onate M."/>
            <person name="Karaffa L."/>
            <person name="Kosti I."/>
            <person name="Le Crom S."/>
            <person name="Lindquist E."/>
            <person name="Lucas S."/>
            <person name="Luebeck M."/>
            <person name="Luebeck P.S."/>
            <person name="Margeot A."/>
            <person name="Metz B."/>
            <person name="Misra M."/>
            <person name="Nevalainen H."/>
            <person name="Omann M."/>
            <person name="Packer N."/>
            <person name="Perrone G."/>
            <person name="Uresti-Rivera E.E."/>
            <person name="Salamov A."/>
            <person name="Schmoll M."/>
            <person name="Seiboth B."/>
            <person name="Shapiro H."/>
            <person name="Sukno S."/>
            <person name="Tamayo-Ramos J.A."/>
            <person name="Tisch D."/>
            <person name="Wiest A."/>
            <person name="Wilkinson H.H."/>
            <person name="Zhang M."/>
            <person name="Coutinho P.M."/>
            <person name="Kenerley C.M."/>
            <person name="Monte E."/>
            <person name="Baker S.E."/>
            <person name="Grigoriev I.V."/>
        </authorList>
    </citation>
    <scope>NUCLEOTIDE SEQUENCE [LARGE SCALE GENOMIC DNA]</scope>
    <source>
        <strain evidence="3">ATCC 20476 / IMI 206040</strain>
    </source>
</reference>
<dbReference type="STRING" id="452589.G9P825"/>
<evidence type="ECO:0000313" key="3">
    <source>
        <dbReference type="Proteomes" id="UP000005426"/>
    </source>
</evidence>
<dbReference type="EMBL" id="ABDG02000027">
    <property type="protein sequence ID" value="EHK40874.1"/>
    <property type="molecule type" value="Genomic_DNA"/>
</dbReference>
<feature type="compositionally biased region" description="Basic and acidic residues" evidence="1">
    <location>
        <begin position="26"/>
        <end position="43"/>
    </location>
</feature>
<dbReference type="AlphaFoldDB" id="G9P825"/>
<dbReference type="GeneID" id="25780432"/>
<organism evidence="2 3">
    <name type="scientific">Hypocrea atroviridis (strain ATCC 20476 / IMI 206040)</name>
    <name type="common">Trichoderma atroviride</name>
    <dbReference type="NCBI Taxonomy" id="452589"/>
    <lineage>
        <taxon>Eukaryota</taxon>
        <taxon>Fungi</taxon>
        <taxon>Dikarya</taxon>
        <taxon>Ascomycota</taxon>
        <taxon>Pezizomycotina</taxon>
        <taxon>Sordariomycetes</taxon>
        <taxon>Hypocreomycetidae</taxon>
        <taxon>Hypocreales</taxon>
        <taxon>Hypocreaceae</taxon>
        <taxon>Trichoderma</taxon>
    </lineage>
</organism>
<proteinExistence type="predicted"/>
<gene>
    <name evidence="2" type="ORF">TRIATDRAFT_29506</name>
</gene>
<dbReference type="OrthoDB" id="5213630at2759"/>
<evidence type="ECO:0000256" key="1">
    <source>
        <dbReference type="SAM" id="MobiDB-lite"/>
    </source>
</evidence>
<protein>
    <submittedName>
        <fullName evidence="2">Uncharacterized protein</fullName>
    </submittedName>
</protein>
<dbReference type="eggNOG" id="ENOG502RNJ8">
    <property type="taxonomic scope" value="Eukaryota"/>
</dbReference>
<feature type="region of interest" description="Disordered" evidence="1">
    <location>
        <begin position="1"/>
        <end position="61"/>
    </location>
</feature>